<dbReference type="Proteomes" id="UP000694522">
    <property type="component" value="Unplaced"/>
</dbReference>
<dbReference type="Ensembl" id="ENSACOT00000013297.1">
    <property type="protein sequence ID" value="ENSACOP00000012845.1"/>
    <property type="gene ID" value="ENSACOG00000008927.1"/>
</dbReference>
<evidence type="ECO:0000313" key="2">
    <source>
        <dbReference type="Proteomes" id="UP000694522"/>
    </source>
</evidence>
<dbReference type="AlphaFoldDB" id="A0A8B9FPD3"/>
<name>A0A8B9FPD3_9PSIT</name>
<reference evidence="1" key="2">
    <citation type="submission" date="2025-09" db="UniProtKB">
        <authorList>
            <consortium name="Ensembl"/>
        </authorList>
    </citation>
    <scope>IDENTIFICATION</scope>
</reference>
<accession>A0A8B9FPD3</accession>
<dbReference type="SUPFAM" id="SSF54928">
    <property type="entry name" value="RNA-binding domain, RBD"/>
    <property type="match status" value="1"/>
</dbReference>
<evidence type="ECO:0008006" key="3">
    <source>
        <dbReference type="Google" id="ProtNLM"/>
    </source>
</evidence>
<evidence type="ECO:0000313" key="1">
    <source>
        <dbReference type="Ensembl" id="ENSACOP00000012845.1"/>
    </source>
</evidence>
<sequence length="104" mass="11533">MMNNGGIGMPLGFPLGPTSVIQVTNLSSAVTSAQMRTLFCFLGDIEELRLYPPDFLAFIKKLDYNNLKIGDAGLAFFAFVHCNPRKKTITASIHPQKRLVEKNM</sequence>
<dbReference type="GO" id="GO:0003676">
    <property type="term" value="F:nucleic acid binding"/>
    <property type="evidence" value="ECO:0007669"/>
    <property type="project" value="InterPro"/>
</dbReference>
<proteinExistence type="predicted"/>
<reference evidence="1" key="1">
    <citation type="submission" date="2025-08" db="UniProtKB">
        <authorList>
            <consortium name="Ensembl"/>
        </authorList>
    </citation>
    <scope>IDENTIFICATION</scope>
</reference>
<protein>
    <recommendedName>
        <fullName evidence="3">RRM domain-containing protein</fullName>
    </recommendedName>
</protein>
<organism evidence="1 2">
    <name type="scientific">Amazona collaria</name>
    <name type="common">yellow-billed parrot</name>
    <dbReference type="NCBI Taxonomy" id="241587"/>
    <lineage>
        <taxon>Eukaryota</taxon>
        <taxon>Metazoa</taxon>
        <taxon>Chordata</taxon>
        <taxon>Craniata</taxon>
        <taxon>Vertebrata</taxon>
        <taxon>Euteleostomi</taxon>
        <taxon>Archelosauria</taxon>
        <taxon>Archosauria</taxon>
        <taxon>Dinosauria</taxon>
        <taxon>Saurischia</taxon>
        <taxon>Theropoda</taxon>
        <taxon>Coelurosauria</taxon>
        <taxon>Aves</taxon>
        <taxon>Neognathae</taxon>
        <taxon>Neoaves</taxon>
        <taxon>Telluraves</taxon>
        <taxon>Australaves</taxon>
        <taxon>Psittaciformes</taxon>
        <taxon>Psittacidae</taxon>
        <taxon>Amazona</taxon>
    </lineage>
</organism>
<dbReference type="InterPro" id="IPR035979">
    <property type="entry name" value="RBD_domain_sf"/>
</dbReference>
<keyword evidence="2" id="KW-1185">Reference proteome</keyword>